<evidence type="ECO:0000313" key="5">
    <source>
        <dbReference type="RefSeq" id="XP_028379469.1"/>
    </source>
</evidence>
<dbReference type="CTD" id="280664"/>
<dbReference type="EMBL" id="JABVXQ010000010">
    <property type="protein sequence ID" value="KAF6089775.1"/>
    <property type="molecule type" value="Genomic_DNA"/>
</dbReference>
<proteinExistence type="predicted"/>
<evidence type="ECO:0000313" key="3">
    <source>
        <dbReference type="Proteomes" id="UP000504628"/>
    </source>
</evidence>
<protein>
    <submittedName>
        <fullName evidence="5">Protein WFDC10B</fullName>
    </submittedName>
    <submittedName>
        <fullName evidence="2">WAP four-disulfide core domain 10B</fullName>
    </submittedName>
</protein>
<dbReference type="AlphaFoldDB" id="A0A6J2MJ04"/>
<dbReference type="Proteomes" id="UP000664940">
    <property type="component" value="Unassembled WGS sequence"/>
</dbReference>
<feature type="signal peptide" evidence="1">
    <location>
        <begin position="1"/>
        <end position="22"/>
    </location>
</feature>
<keyword evidence="1" id="KW-0732">Signal</keyword>
<dbReference type="Proteomes" id="UP000504628">
    <property type="component" value="Chromosome 9"/>
</dbReference>
<dbReference type="KEGG" id="pdic:114506166"/>
<dbReference type="RefSeq" id="XP_028379469.1">
    <property type="nucleotide sequence ID" value="XM_028523668.2"/>
</dbReference>
<reference evidence="2 4" key="1">
    <citation type="journal article" date="2020" name="Nature">
        <title>Six reference-quality genomes reveal evolution of bat adaptations.</title>
        <authorList>
            <person name="Jebb D."/>
            <person name="Huang Z."/>
            <person name="Pippel M."/>
            <person name="Hughes G.M."/>
            <person name="Lavrichenko K."/>
            <person name="Devanna P."/>
            <person name="Winkler S."/>
            <person name="Jermiin L.S."/>
            <person name="Skirmuntt E.C."/>
            <person name="Katzourakis A."/>
            <person name="Burkitt-Gray L."/>
            <person name="Ray D.A."/>
            <person name="Sullivan K.A.M."/>
            <person name="Roscito J.G."/>
            <person name="Kirilenko B.M."/>
            <person name="Davalos L.M."/>
            <person name="Corthals A.P."/>
            <person name="Power M.L."/>
            <person name="Jones G."/>
            <person name="Ransome R.D."/>
            <person name="Dechmann D.K.N."/>
            <person name="Locatelli A.G."/>
            <person name="Puechmaille S.J."/>
            <person name="Fedrigo O."/>
            <person name="Jarvis E.D."/>
            <person name="Hiller M."/>
            <person name="Vernes S.C."/>
            <person name="Myers E.W."/>
            <person name="Teeling E.C."/>
        </authorList>
    </citation>
    <scope>NUCLEOTIDE SEQUENCE [LARGE SCALE GENOMIC DNA]</scope>
    <source>
        <strain evidence="2">Bat1K_MPI-CBG_1</strain>
    </source>
</reference>
<evidence type="ECO:0000313" key="2">
    <source>
        <dbReference type="EMBL" id="KAF6089775.1"/>
    </source>
</evidence>
<dbReference type="GeneID" id="114506166"/>
<feature type="chain" id="PRO_5044641752" evidence="1">
    <location>
        <begin position="23"/>
        <end position="75"/>
    </location>
</feature>
<gene>
    <name evidence="5" type="primary">WFDC10B</name>
    <name evidence="2" type="ORF">HJG60_020328</name>
</gene>
<dbReference type="OrthoDB" id="9835640at2759"/>
<organism evidence="3 5">
    <name type="scientific">Phyllostomus discolor</name>
    <name type="common">pale spear-nosed bat</name>
    <dbReference type="NCBI Taxonomy" id="89673"/>
    <lineage>
        <taxon>Eukaryota</taxon>
        <taxon>Metazoa</taxon>
        <taxon>Chordata</taxon>
        <taxon>Craniata</taxon>
        <taxon>Vertebrata</taxon>
        <taxon>Euteleostomi</taxon>
        <taxon>Mammalia</taxon>
        <taxon>Eutheria</taxon>
        <taxon>Laurasiatheria</taxon>
        <taxon>Chiroptera</taxon>
        <taxon>Yangochiroptera</taxon>
        <taxon>Phyllostomidae</taxon>
        <taxon>Phyllostominae</taxon>
        <taxon>Phyllostomus</taxon>
    </lineage>
</organism>
<keyword evidence="3" id="KW-1185">Reference proteome</keyword>
<evidence type="ECO:0000256" key="1">
    <source>
        <dbReference type="SAM" id="SignalP"/>
    </source>
</evidence>
<reference evidence="5" key="2">
    <citation type="submission" date="2025-04" db="UniProtKB">
        <authorList>
            <consortium name="RefSeq"/>
        </authorList>
    </citation>
    <scope>IDENTIFICATION</scope>
    <source>
        <tissue evidence="5">Muscle</tissue>
    </source>
</reference>
<name>A0A6J2MJ04_9CHIR</name>
<accession>A0A6J2MJ04</accession>
<evidence type="ECO:0000313" key="4">
    <source>
        <dbReference type="Proteomes" id="UP000664940"/>
    </source>
</evidence>
<sequence length="75" mass="8400">MAPQALLPTLLLCVLLLLQAQGGPRHWNRMQSVKACEKRPSIDLCHDHCSYFLQCQKPDTVCCSAFCGNVCMHLL</sequence>